<gene>
    <name evidence="2" type="ORF">AFUS01_LOCUS18622</name>
</gene>
<dbReference type="EMBL" id="CAJVCH010186612">
    <property type="protein sequence ID" value="CAG7729937.1"/>
    <property type="molecule type" value="Genomic_DNA"/>
</dbReference>
<keyword evidence="1" id="KW-0812">Transmembrane</keyword>
<name>A0A8J2K678_9HEXA</name>
<keyword evidence="3" id="KW-1185">Reference proteome</keyword>
<reference evidence="2" key="1">
    <citation type="submission" date="2021-06" db="EMBL/GenBank/DDBJ databases">
        <authorList>
            <person name="Hodson N. C."/>
            <person name="Mongue J. A."/>
            <person name="Jaron S. K."/>
        </authorList>
    </citation>
    <scope>NUCLEOTIDE SEQUENCE</scope>
</reference>
<evidence type="ECO:0000256" key="1">
    <source>
        <dbReference type="SAM" id="Phobius"/>
    </source>
</evidence>
<sequence>MASFHLASHGLGILPLGILWTWHPNHLASLHLASYGLGILPLGILWTWHPMDLASFHLASFGLGISALGILRTWHLSTWHPMIWHPNDLTSLPLVRQSGLSLLGSLLLGALGIAGFFLFQRRFGPSGPQVKSQDLANIQGFIPAGNRFARRQTIRGWLDELMRHEADAEDVALGQHVLNQLGAGGAAANEANE</sequence>
<proteinExistence type="predicted"/>
<accession>A0A8J2K678</accession>
<feature type="transmembrane region" description="Helical" evidence="1">
    <location>
        <begin position="94"/>
        <end position="119"/>
    </location>
</feature>
<dbReference type="AlphaFoldDB" id="A0A8J2K678"/>
<dbReference type="Proteomes" id="UP000708208">
    <property type="component" value="Unassembled WGS sequence"/>
</dbReference>
<evidence type="ECO:0000313" key="2">
    <source>
        <dbReference type="EMBL" id="CAG7729937.1"/>
    </source>
</evidence>
<feature type="transmembrane region" description="Helical" evidence="1">
    <location>
        <begin position="28"/>
        <end position="48"/>
    </location>
</feature>
<protein>
    <submittedName>
        <fullName evidence="2">Uncharacterized protein</fullName>
    </submittedName>
</protein>
<feature type="transmembrane region" description="Helical" evidence="1">
    <location>
        <begin position="55"/>
        <end position="74"/>
    </location>
</feature>
<comment type="caution">
    <text evidence="2">The sequence shown here is derived from an EMBL/GenBank/DDBJ whole genome shotgun (WGS) entry which is preliminary data.</text>
</comment>
<feature type="non-terminal residue" evidence="2">
    <location>
        <position position="1"/>
    </location>
</feature>
<organism evidence="2 3">
    <name type="scientific">Allacma fusca</name>
    <dbReference type="NCBI Taxonomy" id="39272"/>
    <lineage>
        <taxon>Eukaryota</taxon>
        <taxon>Metazoa</taxon>
        <taxon>Ecdysozoa</taxon>
        <taxon>Arthropoda</taxon>
        <taxon>Hexapoda</taxon>
        <taxon>Collembola</taxon>
        <taxon>Symphypleona</taxon>
        <taxon>Sminthuridae</taxon>
        <taxon>Allacma</taxon>
    </lineage>
</organism>
<keyword evidence="1" id="KW-1133">Transmembrane helix</keyword>
<evidence type="ECO:0000313" key="3">
    <source>
        <dbReference type="Proteomes" id="UP000708208"/>
    </source>
</evidence>
<keyword evidence="1" id="KW-0472">Membrane</keyword>